<gene>
    <name evidence="2" type="ORF">AVDCRST_MAG38-1835</name>
</gene>
<evidence type="ECO:0000313" key="2">
    <source>
        <dbReference type="EMBL" id="CAA9477712.1"/>
    </source>
</evidence>
<feature type="non-terminal residue" evidence="2">
    <location>
        <position position="121"/>
    </location>
</feature>
<proteinExistence type="predicted"/>
<protein>
    <submittedName>
        <fullName evidence="2">Uncharacterized protein</fullName>
    </submittedName>
</protein>
<feature type="region of interest" description="Disordered" evidence="1">
    <location>
        <begin position="51"/>
        <end position="121"/>
    </location>
</feature>
<dbReference type="AlphaFoldDB" id="A0A6J4RU45"/>
<feature type="compositionally biased region" description="Basic residues" evidence="1">
    <location>
        <begin position="87"/>
        <end position="97"/>
    </location>
</feature>
<feature type="non-terminal residue" evidence="2">
    <location>
        <position position="1"/>
    </location>
</feature>
<organism evidence="2">
    <name type="scientific">uncultured Solirubrobacteraceae bacterium</name>
    <dbReference type="NCBI Taxonomy" id="1162706"/>
    <lineage>
        <taxon>Bacteria</taxon>
        <taxon>Bacillati</taxon>
        <taxon>Actinomycetota</taxon>
        <taxon>Thermoleophilia</taxon>
        <taxon>Solirubrobacterales</taxon>
        <taxon>Solirubrobacteraceae</taxon>
        <taxon>environmental samples</taxon>
    </lineage>
</organism>
<sequence length="121" mass="13747">ASHRTTRLPRRPHPGSRALPRLLPRRPRDASRRARRVGAVGRRHLLRDLGAREAGDALRRPAGQPVAAALRRRRRGARDARGQGRPVLRRHLRHRRLPHGDLRRSGRKPPHAASPVRAVRV</sequence>
<accession>A0A6J4RU45</accession>
<reference evidence="2" key="1">
    <citation type="submission" date="2020-02" db="EMBL/GenBank/DDBJ databases">
        <authorList>
            <person name="Meier V. D."/>
        </authorList>
    </citation>
    <scope>NUCLEOTIDE SEQUENCE</scope>
    <source>
        <strain evidence="2">AVDCRST_MAG38</strain>
    </source>
</reference>
<feature type="compositionally biased region" description="Basic residues" evidence="1">
    <location>
        <begin position="1"/>
        <end position="14"/>
    </location>
</feature>
<evidence type="ECO:0000256" key="1">
    <source>
        <dbReference type="SAM" id="MobiDB-lite"/>
    </source>
</evidence>
<feature type="region of interest" description="Disordered" evidence="1">
    <location>
        <begin position="1"/>
        <end position="39"/>
    </location>
</feature>
<name>A0A6J4RU45_9ACTN</name>
<dbReference type="EMBL" id="CADCVJ010000152">
    <property type="protein sequence ID" value="CAA9477712.1"/>
    <property type="molecule type" value="Genomic_DNA"/>
</dbReference>